<reference evidence="3 4" key="1">
    <citation type="journal article" date="2023" name="G3 (Bethesda)">
        <title>A chromosome-level genome assembly of Zasmidium syzygii isolated from banana leaves.</title>
        <authorList>
            <person name="van Westerhoven A.C."/>
            <person name="Mehrabi R."/>
            <person name="Talebi R."/>
            <person name="Steentjes M.B.F."/>
            <person name="Corcolon B."/>
            <person name="Chong P.A."/>
            <person name="Kema G.H.J."/>
            <person name="Seidl M.F."/>
        </authorList>
    </citation>
    <scope>NUCLEOTIDE SEQUENCE [LARGE SCALE GENOMIC DNA]</scope>
    <source>
        <strain evidence="3 4">P124</strain>
    </source>
</reference>
<dbReference type="SUPFAM" id="SSF81383">
    <property type="entry name" value="F-box domain"/>
    <property type="match status" value="1"/>
</dbReference>
<accession>A0ABR0EH21</accession>
<feature type="region of interest" description="Disordered" evidence="1">
    <location>
        <begin position="279"/>
        <end position="300"/>
    </location>
</feature>
<evidence type="ECO:0000313" key="4">
    <source>
        <dbReference type="Proteomes" id="UP001305779"/>
    </source>
</evidence>
<protein>
    <recommendedName>
        <fullName evidence="2">F-box domain-containing protein</fullName>
    </recommendedName>
</protein>
<feature type="compositionally biased region" description="Basic residues" evidence="1">
    <location>
        <begin position="1"/>
        <end position="10"/>
    </location>
</feature>
<dbReference type="CDD" id="cd09917">
    <property type="entry name" value="F-box_SF"/>
    <property type="match status" value="1"/>
</dbReference>
<dbReference type="Pfam" id="PF00646">
    <property type="entry name" value="F-box"/>
    <property type="match status" value="1"/>
</dbReference>
<name>A0ABR0EH21_ZASCE</name>
<feature type="region of interest" description="Disordered" evidence="1">
    <location>
        <begin position="167"/>
        <end position="189"/>
    </location>
</feature>
<evidence type="ECO:0000256" key="1">
    <source>
        <dbReference type="SAM" id="MobiDB-lite"/>
    </source>
</evidence>
<proteinExistence type="predicted"/>
<gene>
    <name evidence="3" type="ORF">PRZ48_008987</name>
</gene>
<dbReference type="Proteomes" id="UP001305779">
    <property type="component" value="Unassembled WGS sequence"/>
</dbReference>
<evidence type="ECO:0000313" key="3">
    <source>
        <dbReference type="EMBL" id="KAK4500795.1"/>
    </source>
</evidence>
<dbReference type="EMBL" id="JAXOVC010000006">
    <property type="protein sequence ID" value="KAK4500795.1"/>
    <property type="molecule type" value="Genomic_DNA"/>
</dbReference>
<evidence type="ECO:0000259" key="2">
    <source>
        <dbReference type="Pfam" id="PF00646"/>
    </source>
</evidence>
<dbReference type="InterPro" id="IPR001810">
    <property type="entry name" value="F-box_dom"/>
</dbReference>
<feature type="domain" description="F-box" evidence="2">
    <location>
        <begin position="198"/>
        <end position="225"/>
    </location>
</feature>
<sequence>MARPPGRRRAPPTDTDSTTLAGPAFANLSINFDPNKIRYYSISKRDTKLKIKPLPMPPLPLRDGIGLLPLERFGFEWTRASEFQRELGSGRPWVMRDMMDMFEALSMNSDEKGLKFKTEQVDEKRAGYEVKKIESATREEGEMGTVKGEKEMEDIEMATEIGDASMARSRKRKYSGRGRYEEAEEIPSASERAFGTTEIVENVLAFLPPSDLLLCLSTCKTFKNCYDNSRELKLKTSQEVYKVVTGALIYRDLRNNGNGLNPGPVNTQPPAGAVGVPTNANNTVPNQGTSNTSTPNTTPASEAPVIFAVNKLLFEPVVRGRHNQAHETHQFKGAKGVQRARLICEPGKENVFEVIFSNPRFSNGWSVAHTGSWTKLHLYDIGMQVQLRVTYSDHRHYETPRGEVTVTKTATATLSCPSATAGQLFARARQVHAILMGYLFVLSTSTTDLMKSIDPEMKDSKPENLIACSVTTVKREKHLS</sequence>
<feature type="region of interest" description="Disordered" evidence="1">
    <location>
        <begin position="1"/>
        <end position="21"/>
    </location>
</feature>
<dbReference type="InterPro" id="IPR036047">
    <property type="entry name" value="F-box-like_dom_sf"/>
</dbReference>
<comment type="caution">
    <text evidence="3">The sequence shown here is derived from an EMBL/GenBank/DDBJ whole genome shotgun (WGS) entry which is preliminary data.</text>
</comment>
<feature type="compositionally biased region" description="Polar residues" evidence="1">
    <location>
        <begin position="279"/>
        <end position="288"/>
    </location>
</feature>
<feature type="compositionally biased region" description="Low complexity" evidence="1">
    <location>
        <begin position="289"/>
        <end position="299"/>
    </location>
</feature>
<organism evidence="3 4">
    <name type="scientific">Zasmidium cellare</name>
    <name type="common">Wine cellar mold</name>
    <name type="synonym">Racodium cellare</name>
    <dbReference type="NCBI Taxonomy" id="395010"/>
    <lineage>
        <taxon>Eukaryota</taxon>
        <taxon>Fungi</taxon>
        <taxon>Dikarya</taxon>
        <taxon>Ascomycota</taxon>
        <taxon>Pezizomycotina</taxon>
        <taxon>Dothideomycetes</taxon>
        <taxon>Dothideomycetidae</taxon>
        <taxon>Mycosphaerellales</taxon>
        <taxon>Mycosphaerellaceae</taxon>
        <taxon>Zasmidium</taxon>
    </lineage>
</organism>
<keyword evidence="4" id="KW-1185">Reference proteome</keyword>